<dbReference type="EMBL" id="PGTM01000058">
    <property type="protein sequence ID" value="PJF36382.1"/>
    <property type="molecule type" value="Genomic_DNA"/>
</dbReference>
<proteinExistence type="predicted"/>
<sequence length="71" mass="7943">MSVCWVCDKSAQASCRFCGRFVCRDHASKLPFFMAVYVGANQTPKALIVADAIWCGVCRPQPEPIEMPEIY</sequence>
<protein>
    <recommendedName>
        <fullName evidence="5">NSD Cys-His rich domain-containing protein</fullName>
    </recommendedName>
</protein>
<organism evidence="2 3">
    <name type="scientific">Candidatus Thermofonsia Clade 1 bacterium</name>
    <dbReference type="NCBI Taxonomy" id="2364210"/>
    <lineage>
        <taxon>Bacteria</taxon>
        <taxon>Bacillati</taxon>
        <taxon>Chloroflexota</taxon>
        <taxon>Candidatus Thermofontia</taxon>
        <taxon>Candidatus Thermofonsia Clade 1</taxon>
    </lineage>
</organism>
<dbReference type="Proteomes" id="UP000229681">
    <property type="component" value="Unassembled WGS sequence"/>
</dbReference>
<reference evidence="3 4" key="1">
    <citation type="submission" date="2017-11" db="EMBL/GenBank/DDBJ databases">
        <title>Evolution of Phototrophy in the Chloroflexi Phylum Driven by Horizontal Gene Transfer.</title>
        <authorList>
            <person name="Ward L.M."/>
            <person name="Hemp J."/>
            <person name="Shih P.M."/>
            <person name="Mcglynn S.E."/>
            <person name="Fischer W."/>
        </authorList>
    </citation>
    <scope>NUCLEOTIDE SEQUENCE [LARGE SCALE GENOMIC DNA]</scope>
    <source>
        <strain evidence="2">CP1_1M</strain>
        <strain evidence="1">JP3_13</strain>
    </source>
</reference>
<name>A0A2M8PZW7_9CHLR</name>
<dbReference type="AlphaFoldDB" id="A0A2M8PZW7"/>
<accession>A0A2M8PFQ3</accession>
<comment type="caution">
    <text evidence="2">The sequence shown here is derived from an EMBL/GenBank/DDBJ whole genome shotgun (WGS) entry which is preliminary data.</text>
</comment>
<evidence type="ECO:0008006" key="5">
    <source>
        <dbReference type="Google" id="ProtNLM"/>
    </source>
</evidence>
<dbReference type="EMBL" id="PGTL01000004">
    <property type="protein sequence ID" value="PJF43090.1"/>
    <property type="molecule type" value="Genomic_DNA"/>
</dbReference>
<accession>A0A2M8PZW7</accession>
<evidence type="ECO:0000313" key="4">
    <source>
        <dbReference type="Proteomes" id="UP000229681"/>
    </source>
</evidence>
<evidence type="ECO:0000313" key="2">
    <source>
        <dbReference type="EMBL" id="PJF43090.1"/>
    </source>
</evidence>
<evidence type="ECO:0000313" key="3">
    <source>
        <dbReference type="Proteomes" id="UP000228947"/>
    </source>
</evidence>
<gene>
    <name evidence="1" type="ORF">CUN49_05725</name>
    <name evidence="2" type="ORF">CUN50_01505</name>
</gene>
<dbReference type="Proteomes" id="UP000228947">
    <property type="component" value="Unassembled WGS sequence"/>
</dbReference>
<evidence type="ECO:0000313" key="1">
    <source>
        <dbReference type="EMBL" id="PJF36382.1"/>
    </source>
</evidence>